<comment type="caution">
    <text evidence="1">The sequence shown here is derived from an EMBL/GenBank/DDBJ whole genome shotgun (WGS) entry which is preliminary data.</text>
</comment>
<dbReference type="EMBL" id="SOSA01000034">
    <property type="protein sequence ID" value="THC98796.1"/>
    <property type="molecule type" value="Genomic_DNA"/>
</dbReference>
<dbReference type="AlphaFoldDB" id="A0A4S3JSS2"/>
<reference evidence="1 2" key="1">
    <citation type="submission" date="2019-03" db="EMBL/GenBank/DDBJ databases">
        <title>The genome sequence of a newly discovered highly antifungal drug resistant Aspergillus species, Aspergillus tanneri NIH 1004.</title>
        <authorList>
            <person name="Mounaud S."/>
            <person name="Singh I."/>
            <person name="Joardar V."/>
            <person name="Pakala S."/>
            <person name="Pakala S."/>
            <person name="Venepally P."/>
            <person name="Hoover J."/>
            <person name="Nierman W."/>
            <person name="Chung J."/>
            <person name="Losada L."/>
        </authorList>
    </citation>
    <scope>NUCLEOTIDE SEQUENCE [LARGE SCALE GENOMIC DNA]</scope>
    <source>
        <strain evidence="1 2">NIH1004</strain>
    </source>
</reference>
<proteinExistence type="predicted"/>
<protein>
    <submittedName>
        <fullName evidence="1">Uncharacterized protein</fullName>
    </submittedName>
</protein>
<dbReference type="VEuPathDB" id="FungiDB:EYZ11_001704"/>
<keyword evidence="2" id="KW-1185">Reference proteome</keyword>
<evidence type="ECO:0000313" key="1">
    <source>
        <dbReference type="EMBL" id="THC98796.1"/>
    </source>
</evidence>
<sequence>MASKIYTPLSEFIEISFPVPTVSQAPDPNAPPFCIRHFPMPQLYGLESITVPTRRLMQ</sequence>
<name>A0A4S3JSS2_9EURO</name>
<evidence type="ECO:0000313" key="2">
    <source>
        <dbReference type="Proteomes" id="UP000308092"/>
    </source>
</evidence>
<dbReference type="Proteomes" id="UP000308092">
    <property type="component" value="Unassembled WGS sequence"/>
</dbReference>
<gene>
    <name evidence="1" type="ORF">EYZ11_001704</name>
</gene>
<organism evidence="1 2">
    <name type="scientific">Aspergillus tanneri</name>
    <dbReference type="NCBI Taxonomy" id="1220188"/>
    <lineage>
        <taxon>Eukaryota</taxon>
        <taxon>Fungi</taxon>
        <taxon>Dikarya</taxon>
        <taxon>Ascomycota</taxon>
        <taxon>Pezizomycotina</taxon>
        <taxon>Eurotiomycetes</taxon>
        <taxon>Eurotiomycetidae</taxon>
        <taxon>Eurotiales</taxon>
        <taxon>Aspergillaceae</taxon>
        <taxon>Aspergillus</taxon>
        <taxon>Aspergillus subgen. Circumdati</taxon>
    </lineage>
</organism>
<accession>A0A4S3JSS2</accession>